<dbReference type="Pfam" id="PF02441">
    <property type="entry name" value="Flavoprotein"/>
    <property type="match status" value="1"/>
</dbReference>
<dbReference type="InterPro" id="IPR020806">
    <property type="entry name" value="PKS_PP-bd"/>
</dbReference>
<dbReference type="SMART" id="SM00823">
    <property type="entry name" value="PKS_PP"/>
    <property type="match status" value="1"/>
</dbReference>
<dbReference type="InterPro" id="IPR009081">
    <property type="entry name" value="PP-bd_ACP"/>
</dbReference>
<dbReference type="Gene3D" id="3.40.47.10">
    <property type="match status" value="1"/>
</dbReference>
<dbReference type="PROSITE" id="PS00606">
    <property type="entry name" value="KS3_1"/>
    <property type="match status" value="1"/>
</dbReference>
<dbReference type="CDD" id="cd00833">
    <property type="entry name" value="PKS"/>
    <property type="match status" value="1"/>
</dbReference>
<comment type="caution">
    <text evidence="9">The sequence shown here is derived from an EMBL/GenBank/DDBJ whole genome shotgun (WGS) entry which is preliminary data.</text>
</comment>
<evidence type="ECO:0000256" key="1">
    <source>
        <dbReference type="ARBA" id="ARBA00022450"/>
    </source>
</evidence>
<sequence>MPLLDIPVFAGQGVAAIDFSHTREQALHDALSHFGSLLLSACHSAFCTELSSLPTSEADAVDVSICDFDEPQDLLSLPKQEKYLSNPVISGTTLFLIQALRYLAYAKLQSHSFITSVTHSTSLARPHDLGSLGFSSGVLTACLVGASTTIFEYVSNAVEVFRLSFWIGVRAQLYRVSAVPVSGRTQSLSSTPWSLVILGMGKHEIEKAILEFQAPFALPSLYVTAVIDSRCVTISGRPDILHTFASTLSPSVCIHKTTVNTLYHSSLHANGARNDVLADASRRKIRFPTHSDLSVPVRSTYTGELLCRGHEGSLLEAVIDMVLTQPVNWDSVMLSLGQDIPQNRIIRFLNFGPGAGLVRGLESGLSSHTVSSLDLTAEATTNSCRHPSVQEPIAIVGMAVNMPGAPNVSKLWEVLQQGLNTVTEVPEHRFRVSDYHAKESRRKTSRMMKAHTGNFIDDSDAFDNQFFKISPREARNMDPQQRVLLHTAYEALENSGYVPNSTPTSNPESFGCYIGTATNDYVQNLRNDIDVYYSTGTLRAFLSGRISYAMRFSGPSIVIDTACSSSLVALQQACRALMNRDCNAALAGGVNIITSPDMFLGLDRGHFLSPTGQCMAFDASADGYSRSEGCGIFVLKRLSDAVAENDNILGVIRGIEVNQSGSADSITHPHAPTQVSLFKRVLDRSGIEANRINLIEAHGTGTQAGDPTELESIRQVFAIHRSPTNPLHVTSVKANIGHLEAASGAAGLAKLLLMLRHHVIPRQISLKHLNPKIAPLKSDNTIIDTEPAVWSPSHEGLTRIALLNNFGAAGSNGALLLEEYISTSSNQGGEEKAVPFIIGLSAKTEVGLNQLRDRYADWLNSPESREYRLEDIAYTATARRQLYHYRVAVCAVSKADLIKRLKVAAASSLTGQSSKVAFVFSGQGDQFLGMGSALYRTTPLFKSTINKCHSILTASGFPGILPIIVPAGETSGLTDLEELQAYQTAVFALEYALSQLWISWGVTPVVVVGHSLGEYAAQVIAGILSLEDALTLVATRARLMVLKCPIGRTGMIAVNLGSESVKGILACSDAFSSTSIACYNSENNCVVSGPISQLKALKAHLDTTERCQSILLTLPFGYHSSAMHPLLEDFALFTERIIIRPPTIAIVSTVLGDLVLPGNTTTFNADYYSRHCAEPVQFERAITSLSASADLADVGAWIEIGPHSTMLPMLKVHCAVSKEAMLLCSMRKQQDELSTLSTTLAQLYTSSISLRWREVFSFCKSPRLVPLPSYPFMKTKFWVNFEENIPLSPPRPQTENSLNRNSGFRMLYTWTQYPSAENDLTAVFETPIAILAEYICGHRVGGYPLCPASVYLELVLAGVESAKDHMRIGCKNSHVVLRDIEFTKPLVYSESTSRVVRTFIAYNSDDGGSFSISSRVGFGEESVHCCGSFKTVETTSTMAKLELLHPFLIRQIASVMHPNDGPTESFSTRTAYQLIFSRVVDYAEAYHTMKTLTVCSNGTDGYAVVQLPANYDRSKFVVHPIFMDTMLHVAGFVANMQGDANDAFICVKVHSVKVVPSFINNDAQYGVFVTNAWIEAEGIMSSDAYALGQSGRIVAQVKGIHFRKVQLNSLVRGLAAAAAAPSGEPKTLPGQVLPKRSEHRSSVLLDLATAHASLQPQADSQIPLLPMEIRAEITGVVASACDITTSALDLNAAFETYGVDSTVLDIIQKVEATHVFSVTSSPATLVHGDQHLELLLVDDGLDVKPLLASVLGLNVKDIGDNTEFTLLGLDSLASIEALHALQTHFGLQLPSDLLVTHSTISALHSYFSTKMHAILPSLEPKKVNLNDADKLAEMPDGTFEPLVTVLQLETVPILVQEASAAAAGSSPLFLIHDGSGLVDYIRNLSPLGRDVWGIHNPHFITSQHWDSVESMASKYAHYAANTTTDPLILGGWSFGGVVAFEAACQLLKKGACVKGVVLIDSPCPLNHVPLSDALLETVARLAGRNSESHVGRLVKNQFQINSRMLGRYNPISGSGPYPRLVLLRSEQGFKSAGISDMPRWLADRSNPHEAVAGWQSLVGEAVKAFDIPGNHFQPFHTSNTRKKMPRRGQNNTFVEDILLHSSWKPVHFKVNECARIKALRCAELDMNQFNFTSIMATKSQFLASSSRIPEHTHILLITTGSVASIKAPFIVEELLSYKNVSMQVIATKHALTFFTADEIRKRGVGVWTDDDEWDPNYRIGDPILHIELRRWADVVLVAPCSANTLAKVASGICDNLPTSLLRALSPSVPTYIFPAMNTLMYEHPLTAQHVRVIREVIGYTVLGPVAKGLACGDVGIGAMLEWRDIVGFVVERFSLVKNGAANVSEG</sequence>
<dbReference type="Pfam" id="PF00975">
    <property type="entry name" value="Thioesterase"/>
    <property type="match status" value="1"/>
</dbReference>
<dbReference type="SMART" id="SM01294">
    <property type="entry name" value="PKS_PP_betabranch"/>
    <property type="match status" value="1"/>
</dbReference>
<keyword evidence="2" id="KW-0597">Phosphoprotein</keyword>
<dbReference type="InterPro" id="IPR036736">
    <property type="entry name" value="ACP-like_sf"/>
</dbReference>
<dbReference type="PROSITE" id="PS50075">
    <property type="entry name" value="CARRIER"/>
    <property type="match status" value="1"/>
</dbReference>
<proteinExistence type="predicted"/>
<dbReference type="InterPro" id="IPR020802">
    <property type="entry name" value="TesA-like"/>
</dbReference>
<dbReference type="InterPro" id="IPR014031">
    <property type="entry name" value="Ketoacyl_synth_C"/>
</dbReference>
<dbReference type="GO" id="GO:0044550">
    <property type="term" value="P:secondary metabolite biosynthetic process"/>
    <property type="evidence" value="ECO:0007669"/>
    <property type="project" value="TreeGrafter"/>
</dbReference>
<dbReference type="NCBIfam" id="TIGR04532">
    <property type="entry name" value="PT_fungal_PKS"/>
    <property type="match status" value="1"/>
</dbReference>
<evidence type="ECO:0000256" key="4">
    <source>
        <dbReference type="ARBA" id="ARBA00023026"/>
    </source>
</evidence>
<keyword evidence="3" id="KW-0808">Transferase</keyword>
<dbReference type="SUPFAM" id="SSF52151">
    <property type="entry name" value="FabD/lysophospholipase-like"/>
    <property type="match status" value="1"/>
</dbReference>
<dbReference type="InterPro" id="IPR016036">
    <property type="entry name" value="Malonyl_transacylase_ACP-bd"/>
</dbReference>
<dbReference type="InterPro" id="IPR006162">
    <property type="entry name" value="Ppantetheine_attach_site"/>
</dbReference>
<dbReference type="PROSITE" id="PS00012">
    <property type="entry name" value="PHOSPHOPANTETHEINE"/>
    <property type="match status" value="1"/>
</dbReference>
<dbReference type="Pfam" id="PF00109">
    <property type="entry name" value="ketoacyl-synt"/>
    <property type="match status" value="1"/>
</dbReference>
<dbReference type="InterPro" id="IPR049900">
    <property type="entry name" value="PKS_mFAS_DH"/>
</dbReference>
<dbReference type="SMART" id="SM00824">
    <property type="entry name" value="PKS_TE"/>
    <property type="match status" value="1"/>
</dbReference>
<dbReference type="InterPro" id="IPR049552">
    <property type="entry name" value="PKS_DH_N"/>
</dbReference>
<dbReference type="Gene3D" id="3.10.129.110">
    <property type="entry name" value="Polyketide synthase dehydratase"/>
    <property type="match status" value="1"/>
</dbReference>
<evidence type="ECO:0000313" key="10">
    <source>
        <dbReference type="Proteomes" id="UP000310158"/>
    </source>
</evidence>
<dbReference type="InterPro" id="IPR029058">
    <property type="entry name" value="AB_hydrolase_fold"/>
</dbReference>
<dbReference type="Pfam" id="PF00550">
    <property type="entry name" value="PP-binding"/>
    <property type="match status" value="1"/>
</dbReference>
<dbReference type="SUPFAM" id="SSF53474">
    <property type="entry name" value="alpha/beta-Hydrolases"/>
    <property type="match status" value="1"/>
</dbReference>
<dbReference type="EMBL" id="SGPL01000018">
    <property type="protein sequence ID" value="THH20593.1"/>
    <property type="molecule type" value="Genomic_DNA"/>
</dbReference>
<feature type="domain" description="PKS/mFAS DH" evidence="8">
    <location>
        <begin position="1306"/>
        <end position="1611"/>
    </location>
</feature>
<feature type="region of interest" description="C-terminal hotdog fold" evidence="5">
    <location>
        <begin position="1463"/>
        <end position="1611"/>
    </location>
</feature>
<dbReference type="Proteomes" id="UP000310158">
    <property type="component" value="Unassembled WGS sequence"/>
</dbReference>
<evidence type="ECO:0000259" key="8">
    <source>
        <dbReference type="PROSITE" id="PS52019"/>
    </source>
</evidence>
<dbReference type="Pfam" id="PF21089">
    <property type="entry name" value="PKS_DH_N"/>
    <property type="match status" value="1"/>
</dbReference>
<dbReference type="Pfam" id="PF00698">
    <property type="entry name" value="Acyl_transf_1"/>
    <property type="match status" value="1"/>
</dbReference>
<dbReference type="SMART" id="SM00825">
    <property type="entry name" value="PKS_KS"/>
    <property type="match status" value="1"/>
</dbReference>
<dbReference type="Pfam" id="PF22621">
    <property type="entry name" value="CurL-like_PKS_C"/>
    <property type="match status" value="1"/>
</dbReference>
<dbReference type="InterPro" id="IPR030918">
    <property type="entry name" value="PT_fungal_PKS"/>
</dbReference>
<dbReference type="SUPFAM" id="SSF47336">
    <property type="entry name" value="ACP-like"/>
    <property type="match status" value="1"/>
</dbReference>
<feature type="domain" description="Carrier" evidence="6">
    <location>
        <begin position="1737"/>
        <end position="1811"/>
    </location>
</feature>
<dbReference type="GO" id="GO:0004312">
    <property type="term" value="F:fatty acid synthase activity"/>
    <property type="evidence" value="ECO:0007669"/>
    <property type="project" value="TreeGrafter"/>
</dbReference>
<dbReference type="Gene3D" id="3.40.366.10">
    <property type="entry name" value="Malonyl-Coenzyme A Acyl Carrier Protein, domain 2"/>
    <property type="match status" value="3"/>
</dbReference>
<dbReference type="Pfam" id="PF16073">
    <property type="entry name" value="SAT"/>
    <property type="match status" value="1"/>
</dbReference>
<reference evidence="9 10" key="1">
    <citation type="submission" date="2019-02" db="EMBL/GenBank/DDBJ databases">
        <title>Genome sequencing of the rare red list fungi Bondarzewia mesenterica.</title>
        <authorList>
            <person name="Buettner E."/>
            <person name="Kellner H."/>
        </authorList>
    </citation>
    <scope>NUCLEOTIDE SEQUENCE [LARGE SCALE GENOMIC DNA]</scope>
    <source>
        <strain evidence="9 10">DSM 108281</strain>
    </source>
</reference>
<dbReference type="InterPro" id="IPR014043">
    <property type="entry name" value="Acyl_transferase_dom"/>
</dbReference>
<evidence type="ECO:0000256" key="3">
    <source>
        <dbReference type="ARBA" id="ARBA00022679"/>
    </source>
</evidence>
<dbReference type="InterPro" id="IPR020841">
    <property type="entry name" value="PKS_Beta-ketoAc_synthase_dom"/>
</dbReference>
<dbReference type="SMART" id="SM00827">
    <property type="entry name" value="PKS_AT"/>
    <property type="match status" value="1"/>
</dbReference>
<dbReference type="SUPFAM" id="SSF55048">
    <property type="entry name" value="Probable ACP-binding domain of malonyl-CoA ACP transacylase"/>
    <property type="match status" value="1"/>
</dbReference>
<dbReference type="InterPro" id="IPR050091">
    <property type="entry name" value="PKS_NRPS_Biosynth_Enz"/>
</dbReference>
<dbReference type="InterPro" id="IPR001227">
    <property type="entry name" value="Ac_transferase_dom_sf"/>
</dbReference>
<gene>
    <name evidence="9" type="ORF">EW146_g801</name>
</gene>
<keyword evidence="10" id="KW-1185">Reference proteome</keyword>
<dbReference type="InterPro" id="IPR018201">
    <property type="entry name" value="Ketoacyl_synth_AS"/>
</dbReference>
<accession>A0A4V3XGA8</accession>
<dbReference type="Gene3D" id="3.40.50.1820">
    <property type="entry name" value="alpha/beta hydrolase"/>
    <property type="match status" value="1"/>
</dbReference>
<dbReference type="SUPFAM" id="SSF53901">
    <property type="entry name" value="Thiolase-like"/>
    <property type="match status" value="1"/>
</dbReference>
<dbReference type="Pfam" id="PF14765">
    <property type="entry name" value="PS-DH"/>
    <property type="match status" value="1"/>
</dbReference>
<evidence type="ECO:0000256" key="5">
    <source>
        <dbReference type="PROSITE-ProRule" id="PRU01363"/>
    </source>
</evidence>
<dbReference type="InterPro" id="IPR042104">
    <property type="entry name" value="PKS_dehydratase_sf"/>
</dbReference>
<dbReference type="PROSITE" id="PS52019">
    <property type="entry name" value="PKS_MFAS_DH"/>
    <property type="match status" value="1"/>
</dbReference>
<dbReference type="InterPro" id="IPR036551">
    <property type="entry name" value="Flavin_trans-like"/>
</dbReference>
<dbReference type="PROSITE" id="PS52004">
    <property type="entry name" value="KS3_2"/>
    <property type="match status" value="1"/>
</dbReference>
<feature type="active site" description="Proton donor; for dehydratase activity" evidence="5">
    <location>
        <position position="1524"/>
    </location>
</feature>
<dbReference type="SUPFAM" id="SSF52507">
    <property type="entry name" value="Homo-oligomeric flavin-containing Cys decarboxylases, HFCD"/>
    <property type="match status" value="1"/>
</dbReference>
<dbReference type="PANTHER" id="PTHR43775:SF37">
    <property type="entry name" value="SI:DKEY-61P9.11"/>
    <property type="match status" value="1"/>
</dbReference>
<dbReference type="Gene3D" id="3.30.70.3290">
    <property type="match status" value="1"/>
</dbReference>
<dbReference type="InterPro" id="IPR016039">
    <property type="entry name" value="Thiolase-like"/>
</dbReference>
<dbReference type="Gene3D" id="1.10.1200.10">
    <property type="entry name" value="ACP-like"/>
    <property type="match status" value="1"/>
</dbReference>
<dbReference type="InterPro" id="IPR001031">
    <property type="entry name" value="Thioesterase"/>
</dbReference>
<keyword evidence="4" id="KW-0843">Virulence</keyword>
<dbReference type="GO" id="GO:0006633">
    <property type="term" value="P:fatty acid biosynthetic process"/>
    <property type="evidence" value="ECO:0007669"/>
    <property type="project" value="InterPro"/>
</dbReference>
<evidence type="ECO:0000259" key="7">
    <source>
        <dbReference type="PROSITE" id="PS52004"/>
    </source>
</evidence>
<name>A0A4V3XGA8_9AGAM</name>
<dbReference type="InterPro" id="IPR032088">
    <property type="entry name" value="SAT"/>
</dbReference>
<evidence type="ECO:0000259" key="6">
    <source>
        <dbReference type="PROSITE" id="PS50075"/>
    </source>
</evidence>
<dbReference type="InterPro" id="IPR014030">
    <property type="entry name" value="Ketoacyl_synth_N"/>
</dbReference>
<dbReference type="Gene3D" id="3.40.50.1950">
    <property type="entry name" value="Flavin prenyltransferase-like"/>
    <property type="match status" value="1"/>
</dbReference>
<dbReference type="Pfam" id="PF02801">
    <property type="entry name" value="Ketoacyl-synt_C"/>
    <property type="match status" value="1"/>
</dbReference>
<feature type="region of interest" description="N-terminal hotdog fold" evidence="5">
    <location>
        <begin position="1306"/>
        <end position="1436"/>
    </location>
</feature>
<keyword evidence="1" id="KW-0596">Phosphopantetheine</keyword>
<feature type="active site" description="Proton acceptor; for dehydratase activity" evidence="5">
    <location>
        <position position="1338"/>
    </location>
</feature>
<dbReference type="GO" id="GO:0004315">
    <property type="term" value="F:3-oxoacyl-[acyl-carrier-protein] synthase activity"/>
    <property type="evidence" value="ECO:0007669"/>
    <property type="project" value="InterPro"/>
</dbReference>
<dbReference type="InterPro" id="IPR049551">
    <property type="entry name" value="PKS_DH_C"/>
</dbReference>
<feature type="domain" description="Ketosynthase family 3 (KS3)" evidence="7">
    <location>
        <begin position="390"/>
        <end position="819"/>
    </location>
</feature>
<dbReference type="OrthoDB" id="329835at2759"/>
<organism evidence="9 10">
    <name type="scientific">Bondarzewia mesenterica</name>
    <dbReference type="NCBI Taxonomy" id="1095465"/>
    <lineage>
        <taxon>Eukaryota</taxon>
        <taxon>Fungi</taxon>
        <taxon>Dikarya</taxon>
        <taxon>Basidiomycota</taxon>
        <taxon>Agaricomycotina</taxon>
        <taxon>Agaricomycetes</taxon>
        <taxon>Russulales</taxon>
        <taxon>Bondarzewiaceae</taxon>
        <taxon>Bondarzewia</taxon>
    </lineage>
</organism>
<dbReference type="InterPro" id="IPR016035">
    <property type="entry name" value="Acyl_Trfase/lysoPLipase"/>
</dbReference>
<dbReference type="GO" id="GO:0031177">
    <property type="term" value="F:phosphopantetheine binding"/>
    <property type="evidence" value="ECO:0007669"/>
    <property type="project" value="InterPro"/>
</dbReference>
<dbReference type="InterPro" id="IPR003382">
    <property type="entry name" value="Flavoprotein"/>
</dbReference>
<evidence type="ECO:0000256" key="2">
    <source>
        <dbReference type="ARBA" id="ARBA00022553"/>
    </source>
</evidence>
<dbReference type="PANTHER" id="PTHR43775">
    <property type="entry name" value="FATTY ACID SYNTHASE"/>
    <property type="match status" value="1"/>
</dbReference>
<protein>
    <submittedName>
        <fullName evidence="9">Uncharacterized protein</fullName>
    </submittedName>
</protein>
<evidence type="ECO:0000313" key="9">
    <source>
        <dbReference type="EMBL" id="THH20593.1"/>
    </source>
</evidence>